<dbReference type="Proteomes" id="UP000002358">
    <property type="component" value="Chromosome 5"/>
</dbReference>
<dbReference type="OMA" id="QKRGWVY"/>
<dbReference type="Gene3D" id="3.40.50.300">
    <property type="entry name" value="P-loop containing nucleotide triphosphate hydrolases"/>
    <property type="match status" value="1"/>
</dbReference>
<dbReference type="PIRSF" id="PIRSF036639">
    <property type="entry name" value="PMK_anim"/>
    <property type="match status" value="1"/>
</dbReference>
<dbReference type="PANTHER" id="PTHR13101">
    <property type="entry name" value="PHOSPHOMEVALONATE KINASE"/>
    <property type="match status" value="1"/>
</dbReference>
<evidence type="ECO:0000256" key="18">
    <source>
        <dbReference type="PIRSR" id="PIRSR036639-1"/>
    </source>
</evidence>
<feature type="region of interest" description="Disordered" evidence="19">
    <location>
        <begin position="1"/>
        <end position="20"/>
    </location>
</feature>
<dbReference type="InterPro" id="IPR027417">
    <property type="entry name" value="P-loop_NTPase"/>
</dbReference>
<keyword evidence="9" id="KW-0418">Kinase</keyword>
<dbReference type="EC" id="2.7.4.2" evidence="3"/>
<dbReference type="AlphaFoldDB" id="A0A7M7G5T3"/>
<dbReference type="FunFam" id="3.40.50.300:FF:001026">
    <property type="entry name" value="Phosphomevalonate kinase"/>
    <property type="match status" value="1"/>
</dbReference>
<sequence length="204" mass="23848">MADASMTGEESRPKNSEFSKNPEKILIFSGKRKSGKDFITDELFARLGKEKSVIIKLSGPIKSHWAKIKNLDAKQLFGDGEYKEAYRREMTKWGEDTRNKDYGYFCRAAILMYNANDKPIWIISDARRKTDLKWFKEHYADKCKTIRISSSEEVRKNRGWKFCRGIDDSETECDLDDVTYWDLEINNNGEDIELILHEIIDILN</sequence>
<comment type="subcellular location">
    <subcellularLocation>
        <location evidence="1">Cytoplasm</location>
        <location evidence="1">Cytosol</location>
    </subcellularLocation>
</comment>
<evidence type="ECO:0000256" key="14">
    <source>
        <dbReference type="ARBA" id="ARBA00023098"/>
    </source>
</evidence>
<dbReference type="InParanoid" id="A0A7M7G5T3"/>
<keyword evidence="7" id="KW-0808">Transferase</keyword>
<keyword evidence="13" id="KW-0756">Sterol biosynthesis</keyword>
<dbReference type="InterPro" id="IPR005919">
    <property type="entry name" value="Pmev_kin_anim"/>
</dbReference>
<dbReference type="PANTHER" id="PTHR13101:SF1">
    <property type="entry name" value="PHOSPHOMEVALONATE KINASE"/>
    <property type="match status" value="1"/>
</dbReference>
<evidence type="ECO:0000313" key="21">
    <source>
        <dbReference type="Proteomes" id="UP000002358"/>
    </source>
</evidence>
<keyword evidence="14" id="KW-0443">Lipid metabolism</keyword>
<feature type="binding site" evidence="18">
    <location>
        <begin position="31"/>
        <end position="37"/>
    </location>
    <ligand>
        <name>ATP</name>
        <dbReference type="ChEBI" id="CHEBI:30616"/>
    </ligand>
</feature>
<dbReference type="GO" id="GO:0019287">
    <property type="term" value="P:isopentenyl diphosphate biosynthetic process, mevalonate pathway"/>
    <property type="evidence" value="ECO:0007669"/>
    <property type="project" value="UniProtKB-UniPathway"/>
</dbReference>
<proteinExistence type="predicted"/>
<keyword evidence="10" id="KW-0152">Cholesterol biosynthesis</keyword>
<evidence type="ECO:0000256" key="15">
    <source>
        <dbReference type="ARBA" id="ARBA00023166"/>
    </source>
</evidence>
<keyword evidence="6" id="KW-0153">Cholesterol metabolism</keyword>
<keyword evidence="12" id="KW-0752">Steroid biosynthesis</keyword>
<accession>A0A7M7G5T3</accession>
<evidence type="ECO:0000313" key="20">
    <source>
        <dbReference type="EnsemblMetazoa" id="XP_001604440"/>
    </source>
</evidence>
<dbReference type="UniPathway" id="UPA00057">
    <property type="reaction ID" value="UER00099"/>
</dbReference>
<dbReference type="Pfam" id="PF04275">
    <property type="entry name" value="P-mevalo_kinase"/>
    <property type="match status" value="1"/>
</dbReference>
<evidence type="ECO:0000256" key="9">
    <source>
        <dbReference type="ARBA" id="ARBA00022777"/>
    </source>
</evidence>
<evidence type="ECO:0000256" key="10">
    <source>
        <dbReference type="ARBA" id="ARBA00022778"/>
    </source>
</evidence>
<dbReference type="GO" id="GO:0004631">
    <property type="term" value="F:phosphomevalonate kinase activity"/>
    <property type="evidence" value="ECO:0007669"/>
    <property type="project" value="UniProtKB-EC"/>
</dbReference>
<evidence type="ECO:0000256" key="1">
    <source>
        <dbReference type="ARBA" id="ARBA00004514"/>
    </source>
</evidence>
<organism evidence="20 21">
    <name type="scientific">Nasonia vitripennis</name>
    <name type="common">Parasitic wasp</name>
    <dbReference type="NCBI Taxonomy" id="7425"/>
    <lineage>
        <taxon>Eukaryota</taxon>
        <taxon>Metazoa</taxon>
        <taxon>Ecdysozoa</taxon>
        <taxon>Arthropoda</taxon>
        <taxon>Hexapoda</taxon>
        <taxon>Insecta</taxon>
        <taxon>Pterygota</taxon>
        <taxon>Neoptera</taxon>
        <taxon>Endopterygota</taxon>
        <taxon>Hymenoptera</taxon>
        <taxon>Apocrita</taxon>
        <taxon>Proctotrupomorpha</taxon>
        <taxon>Chalcidoidea</taxon>
        <taxon>Pteromalidae</taxon>
        <taxon>Pteromalinae</taxon>
        <taxon>Nasonia</taxon>
    </lineage>
</organism>
<feature type="binding site" evidence="18">
    <location>
        <position position="187"/>
    </location>
    <ligand>
        <name>substrate</name>
    </ligand>
</feature>
<evidence type="ECO:0000256" key="16">
    <source>
        <dbReference type="ARBA" id="ARBA00023221"/>
    </source>
</evidence>
<dbReference type="SMR" id="A0A7M7G5T3"/>
<protein>
    <recommendedName>
        <fullName evidence="17">Phosphomevalonate kinase</fullName>
        <ecNumber evidence="3">2.7.4.2</ecNumber>
    </recommendedName>
</protein>
<keyword evidence="15" id="KW-1207">Sterol metabolism</keyword>
<keyword evidence="8 18" id="KW-0547">Nucleotide-binding</keyword>
<evidence type="ECO:0000256" key="11">
    <source>
        <dbReference type="ARBA" id="ARBA00022840"/>
    </source>
</evidence>
<feature type="binding site" evidence="18">
    <location>
        <position position="158"/>
    </location>
    <ligand>
        <name>ATP</name>
        <dbReference type="ChEBI" id="CHEBI:30616"/>
    </ligand>
</feature>
<evidence type="ECO:0000256" key="13">
    <source>
        <dbReference type="ARBA" id="ARBA00023011"/>
    </source>
</evidence>
<evidence type="ECO:0000256" key="8">
    <source>
        <dbReference type="ARBA" id="ARBA00022741"/>
    </source>
</evidence>
<keyword evidence="5" id="KW-0444">Lipid biosynthesis</keyword>
<evidence type="ECO:0000256" key="17">
    <source>
        <dbReference type="ARBA" id="ARBA00034549"/>
    </source>
</evidence>
<dbReference type="NCBIfam" id="TIGR01223">
    <property type="entry name" value="Pmev_kin_anim"/>
    <property type="match status" value="1"/>
</dbReference>
<reference evidence="20" key="1">
    <citation type="submission" date="2021-01" db="UniProtKB">
        <authorList>
            <consortium name="EnsemblMetazoa"/>
        </authorList>
    </citation>
    <scope>IDENTIFICATION</scope>
</reference>
<evidence type="ECO:0000256" key="2">
    <source>
        <dbReference type="ARBA" id="ARBA00005017"/>
    </source>
</evidence>
<dbReference type="EnsemblMetazoa" id="XM_001604390">
    <property type="protein sequence ID" value="XP_001604440"/>
    <property type="gene ID" value="LOC100120840"/>
</dbReference>
<dbReference type="OrthoDB" id="2401875at2759"/>
<keyword evidence="4" id="KW-0963">Cytoplasm</keyword>
<dbReference type="FunCoup" id="A0A7M7G5T3">
    <property type="interactions" value="643"/>
</dbReference>
<evidence type="ECO:0000256" key="12">
    <source>
        <dbReference type="ARBA" id="ARBA00022955"/>
    </source>
</evidence>
<feature type="compositionally biased region" description="Basic and acidic residues" evidence="19">
    <location>
        <begin position="9"/>
        <end position="20"/>
    </location>
</feature>
<dbReference type="GO" id="GO:0005524">
    <property type="term" value="F:ATP binding"/>
    <property type="evidence" value="ECO:0007669"/>
    <property type="project" value="UniProtKB-KW"/>
</dbReference>
<dbReference type="GO" id="GO:0005829">
    <property type="term" value="C:cytosol"/>
    <property type="evidence" value="ECO:0007669"/>
    <property type="project" value="UniProtKB-SubCell"/>
</dbReference>
<dbReference type="KEGG" id="nvi:100120840"/>
<evidence type="ECO:0000256" key="19">
    <source>
        <dbReference type="SAM" id="MobiDB-lite"/>
    </source>
</evidence>
<evidence type="ECO:0000256" key="3">
    <source>
        <dbReference type="ARBA" id="ARBA00012958"/>
    </source>
</evidence>
<name>A0A7M7G5T3_NASVI</name>
<evidence type="ECO:0000256" key="4">
    <source>
        <dbReference type="ARBA" id="ARBA00022490"/>
    </source>
</evidence>
<keyword evidence="16" id="KW-0753">Steroid metabolism</keyword>
<dbReference type="GO" id="GO:0006695">
    <property type="term" value="P:cholesterol biosynthetic process"/>
    <property type="evidence" value="ECO:0007669"/>
    <property type="project" value="UniProtKB-KW"/>
</dbReference>
<evidence type="ECO:0000256" key="6">
    <source>
        <dbReference type="ARBA" id="ARBA00022548"/>
    </source>
</evidence>
<gene>
    <name evidence="20" type="primary">100120840</name>
</gene>
<keyword evidence="11 18" id="KW-0067">ATP-binding</keyword>
<keyword evidence="21" id="KW-1185">Reference proteome</keyword>
<dbReference type="SUPFAM" id="SSF52540">
    <property type="entry name" value="P-loop containing nucleoside triphosphate hydrolases"/>
    <property type="match status" value="1"/>
</dbReference>
<evidence type="ECO:0000256" key="7">
    <source>
        <dbReference type="ARBA" id="ARBA00022679"/>
    </source>
</evidence>
<comment type="pathway">
    <text evidence="2">Isoprenoid biosynthesis; isopentenyl diphosphate biosynthesis via mevalonate pathway; isopentenyl diphosphate from (R)-mevalonate: step 2/3.</text>
</comment>
<evidence type="ECO:0000256" key="5">
    <source>
        <dbReference type="ARBA" id="ARBA00022516"/>
    </source>
</evidence>